<evidence type="ECO:0000256" key="1">
    <source>
        <dbReference type="SAM" id="Phobius"/>
    </source>
</evidence>
<reference evidence="3" key="1">
    <citation type="submission" date="2023-12" db="EMBL/GenBank/DDBJ databases">
        <title>Mannheima indologenes sp. nov. proposed for Clade V organisms of Mannheimia.</title>
        <authorList>
            <person name="Christensen H."/>
        </authorList>
    </citation>
    <scope>NUCLEOTIDE SEQUENCE</scope>
    <source>
        <strain evidence="3">M14.4</strain>
    </source>
</reference>
<keyword evidence="4" id="KW-1185">Reference proteome</keyword>
<feature type="transmembrane region" description="Helical" evidence="1">
    <location>
        <begin position="171"/>
        <end position="189"/>
    </location>
</feature>
<comment type="caution">
    <text evidence="3">The sequence shown here is derived from an EMBL/GenBank/DDBJ whole genome shotgun (WGS) entry which is preliminary data.</text>
</comment>
<accession>A0ABU7ZH69</accession>
<dbReference type="RefSeq" id="WP_334254517.1">
    <property type="nucleotide sequence ID" value="NZ_JBAJJM010000014.1"/>
</dbReference>
<evidence type="ECO:0008006" key="5">
    <source>
        <dbReference type="Google" id="ProtNLM"/>
    </source>
</evidence>
<proteinExistence type="predicted"/>
<feature type="signal peptide" evidence="2">
    <location>
        <begin position="1"/>
        <end position="22"/>
    </location>
</feature>
<protein>
    <recommendedName>
        <fullName evidence="5">Lipoprotein</fullName>
    </recommendedName>
</protein>
<gene>
    <name evidence="3" type="ORF">V6W77_09685</name>
</gene>
<dbReference type="Proteomes" id="UP001432017">
    <property type="component" value="Unassembled WGS sequence"/>
</dbReference>
<organism evidence="3 4">
    <name type="scientific">Mannheimia indoligenes</name>
    <dbReference type="NCBI Taxonomy" id="3103145"/>
    <lineage>
        <taxon>Bacteria</taxon>
        <taxon>Pseudomonadati</taxon>
        <taxon>Pseudomonadota</taxon>
        <taxon>Gammaproteobacteria</taxon>
        <taxon>Pasteurellales</taxon>
        <taxon>Pasteurellaceae</taxon>
        <taxon>Mannheimia</taxon>
    </lineage>
</organism>
<keyword evidence="1" id="KW-0472">Membrane</keyword>
<keyword evidence="1" id="KW-0812">Transmembrane</keyword>
<keyword evidence="2" id="KW-0732">Signal</keyword>
<dbReference type="EMBL" id="JBAJJM010000014">
    <property type="protein sequence ID" value="MEG9476539.1"/>
    <property type="molecule type" value="Genomic_DNA"/>
</dbReference>
<name>A0ABU7ZH69_9PAST</name>
<sequence>MKKLWSVILIFCFFITSCSSNKSSIQGEITHAKLSDYYAVVKIDNKAYELRSGGKVIMQRFKDFYRDYYPKVAKQALTLHLVTNQSAKFTYSFFIESNQLDQGTRLELEKLYQAKQYQNRYLMVNFSATATPYYYGDELENISVDKYKLEKPIPILITETTPFAETGGGQALLMLTMPIWAPFMILFGLKV</sequence>
<evidence type="ECO:0000256" key="2">
    <source>
        <dbReference type="SAM" id="SignalP"/>
    </source>
</evidence>
<keyword evidence="1" id="KW-1133">Transmembrane helix</keyword>
<feature type="chain" id="PRO_5046787661" description="Lipoprotein" evidence="2">
    <location>
        <begin position="23"/>
        <end position="191"/>
    </location>
</feature>
<dbReference type="PROSITE" id="PS51257">
    <property type="entry name" value="PROKAR_LIPOPROTEIN"/>
    <property type="match status" value="1"/>
</dbReference>
<evidence type="ECO:0000313" key="4">
    <source>
        <dbReference type="Proteomes" id="UP001432017"/>
    </source>
</evidence>
<evidence type="ECO:0000313" key="3">
    <source>
        <dbReference type="EMBL" id="MEG9476539.1"/>
    </source>
</evidence>